<dbReference type="InterPro" id="IPR027417">
    <property type="entry name" value="P-loop_NTPase"/>
</dbReference>
<keyword evidence="1" id="KW-0067">ATP-binding</keyword>
<dbReference type="Gene3D" id="3.40.50.300">
    <property type="entry name" value="P-loop containing nucleotide triphosphate hydrolases"/>
    <property type="match status" value="1"/>
</dbReference>
<proteinExistence type="predicted"/>
<dbReference type="SUPFAM" id="SSF52540">
    <property type="entry name" value="P-loop containing nucleoside triphosphate hydrolases"/>
    <property type="match status" value="1"/>
</dbReference>
<dbReference type="EMBL" id="DVND01000018">
    <property type="protein sequence ID" value="HIU47879.1"/>
    <property type="molecule type" value="Genomic_DNA"/>
</dbReference>
<dbReference type="PANTHER" id="PTHR42935">
    <property type="entry name" value="SLR0930 PROTEIN"/>
    <property type="match status" value="1"/>
</dbReference>
<name>A0A9D1LTQ9_9FIRM</name>
<comment type="caution">
    <text evidence="1">The sequence shown here is derived from an EMBL/GenBank/DDBJ whole genome shotgun (WGS) entry which is preliminary data.</text>
</comment>
<gene>
    <name evidence="1" type="ORF">IAB04_00790</name>
</gene>
<dbReference type="GO" id="GO:0005524">
    <property type="term" value="F:ATP binding"/>
    <property type="evidence" value="ECO:0007669"/>
    <property type="project" value="UniProtKB-KW"/>
</dbReference>
<dbReference type="Proteomes" id="UP000824111">
    <property type="component" value="Unassembled WGS sequence"/>
</dbReference>
<dbReference type="AlphaFoldDB" id="A0A9D1LTQ9"/>
<dbReference type="PANTHER" id="PTHR42935:SF1">
    <property type="entry name" value="SLR0930 PROTEIN"/>
    <property type="match status" value="1"/>
</dbReference>
<evidence type="ECO:0000313" key="1">
    <source>
        <dbReference type="EMBL" id="HIU47879.1"/>
    </source>
</evidence>
<organism evidence="1 2">
    <name type="scientific">Candidatus Avimonoglobus intestinipullorum</name>
    <dbReference type="NCBI Taxonomy" id="2840699"/>
    <lineage>
        <taxon>Bacteria</taxon>
        <taxon>Bacillati</taxon>
        <taxon>Bacillota</taxon>
        <taxon>Clostridia</taxon>
        <taxon>Eubacteriales</taxon>
        <taxon>Candidatus Avimonoglobus</taxon>
    </lineage>
</organism>
<accession>A0A9D1LTQ9</accession>
<evidence type="ECO:0000313" key="2">
    <source>
        <dbReference type="Proteomes" id="UP000824111"/>
    </source>
</evidence>
<protein>
    <submittedName>
        <fullName evidence="1">ATP-binding protein</fullName>
    </submittedName>
</protein>
<dbReference type="CDD" id="cd00009">
    <property type="entry name" value="AAA"/>
    <property type="match status" value="1"/>
</dbReference>
<reference evidence="1" key="2">
    <citation type="journal article" date="2021" name="PeerJ">
        <title>Extensive microbial diversity within the chicken gut microbiome revealed by metagenomics and culture.</title>
        <authorList>
            <person name="Gilroy R."/>
            <person name="Ravi A."/>
            <person name="Getino M."/>
            <person name="Pursley I."/>
            <person name="Horton D.L."/>
            <person name="Alikhan N.F."/>
            <person name="Baker D."/>
            <person name="Gharbi K."/>
            <person name="Hall N."/>
            <person name="Watson M."/>
            <person name="Adriaenssens E.M."/>
            <person name="Foster-Nyarko E."/>
            <person name="Jarju S."/>
            <person name="Secka A."/>
            <person name="Antonio M."/>
            <person name="Oren A."/>
            <person name="Chaudhuri R.R."/>
            <person name="La Ragione R."/>
            <person name="Hildebrand F."/>
            <person name="Pallen M.J."/>
        </authorList>
    </citation>
    <scope>NUCLEOTIDE SEQUENCE</scope>
    <source>
        <strain evidence="1">ChiSjej4B22-9803</strain>
    </source>
</reference>
<keyword evidence="1" id="KW-0547">Nucleotide-binding</keyword>
<sequence>MELFIFYNVLNNEALKYLAAGDNLNVMRRLIAFSETEGVTDAPLTELIVSLLANDENIVAALAREHKHIGSDLYRIACADLEQLLALAQEHSGLQYRNSKNASKFTEVYNVSIKNMTLAKSPQELLDLLIEHYKTLGGGIFAKYIAFRFDGTLEGIEQIDREVTFDSLIGLEHQKQVLLENTKALIDGRRANNVLLFGDRGTGKSSSVKALLNHFCGDGLRIIETQKPQICKLPALIKELAAHPQKFIIYLDDLSFEQQDAEYKALKIVMDGQLQPLPDNVLIYATSNRKHLVKESWADREGGDIHKNDNMQETLSLAERFGISLVFSSPNQKEYLHIVAELLKRRNIEMDADIEKQAIIWQMNYGSKSPRCATQFVHALQKGGTL</sequence>
<dbReference type="Pfam" id="PF05673">
    <property type="entry name" value="DUF815"/>
    <property type="match status" value="1"/>
</dbReference>
<reference evidence="1" key="1">
    <citation type="submission" date="2020-10" db="EMBL/GenBank/DDBJ databases">
        <authorList>
            <person name="Gilroy R."/>
        </authorList>
    </citation>
    <scope>NUCLEOTIDE SEQUENCE</scope>
    <source>
        <strain evidence="1">ChiSjej4B22-9803</strain>
    </source>
</reference>
<dbReference type="InterPro" id="IPR008533">
    <property type="entry name" value="DUF815"/>
</dbReference>